<dbReference type="GO" id="GO:0005886">
    <property type="term" value="C:plasma membrane"/>
    <property type="evidence" value="ECO:0007669"/>
    <property type="project" value="UniProtKB-SubCell"/>
</dbReference>
<feature type="transmembrane region" description="Helical" evidence="8">
    <location>
        <begin position="87"/>
        <end position="109"/>
    </location>
</feature>
<feature type="transmembrane region" description="Helical" evidence="8">
    <location>
        <begin position="150"/>
        <end position="170"/>
    </location>
</feature>
<keyword evidence="6 8" id="KW-1133">Transmembrane helix</keyword>
<dbReference type="CDD" id="cd17503">
    <property type="entry name" value="MFS_LmrB_MDR_like"/>
    <property type="match status" value="1"/>
</dbReference>
<dbReference type="PANTHER" id="PTHR42718:SF9">
    <property type="entry name" value="MAJOR FACILITATOR SUPERFAMILY MULTIDRUG TRANSPORTER MFSC"/>
    <property type="match status" value="1"/>
</dbReference>
<dbReference type="InterPro" id="IPR005829">
    <property type="entry name" value="Sugar_transporter_CS"/>
</dbReference>
<comment type="similarity">
    <text evidence="2">Belongs to the major facilitator superfamily. EmrB family.</text>
</comment>
<dbReference type="NCBIfam" id="TIGR00711">
    <property type="entry name" value="efflux_EmrB"/>
    <property type="match status" value="1"/>
</dbReference>
<dbReference type="AlphaFoldDB" id="A0A4Y9ESI2"/>
<dbReference type="PROSITE" id="PS50850">
    <property type="entry name" value="MFS"/>
    <property type="match status" value="1"/>
</dbReference>
<dbReference type="InterPro" id="IPR036259">
    <property type="entry name" value="MFS_trans_sf"/>
</dbReference>
<evidence type="ECO:0000313" key="11">
    <source>
        <dbReference type="Proteomes" id="UP000297737"/>
    </source>
</evidence>
<dbReference type="InterPro" id="IPR020846">
    <property type="entry name" value="MFS_dom"/>
</dbReference>
<evidence type="ECO:0000256" key="8">
    <source>
        <dbReference type="SAM" id="Phobius"/>
    </source>
</evidence>
<evidence type="ECO:0000259" key="9">
    <source>
        <dbReference type="PROSITE" id="PS50850"/>
    </source>
</evidence>
<dbReference type="Gene3D" id="1.20.1250.20">
    <property type="entry name" value="MFS general substrate transporter like domains"/>
    <property type="match status" value="1"/>
</dbReference>
<dbReference type="PANTHER" id="PTHR42718">
    <property type="entry name" value="MAJOR FACILITATOR SUPERFAMILY MULTIDRUG TRANSPORTER MFSC"/>
    <property type="match status" value="1"/>
</dbReference>
<sequence length="495" mass="53426">MLATFMQVLDSTIANVALPHMQASLGAAADTITWVLTSYIAASAIATPLTGWLADKFGRRKLFIAAISGFVITSMMCGTAQSLNQMVAFRMMQGASGAFLVPLGQAFLLDAYPRSLHGKAMAWWGVGVMVGPVMGPLLGGWLTDNFEWRWVFYVNLPVGGLTLLGALAFLRETPVAHRRFDMFGFVSLSIALLAFQVMLDRGQQIDWFESWEVRIEAILAAAAFWVFGVHTYAKGDGILNMALIRDRNCATGFVFIFIVGMMMVATTALLPPMLQGLFGYPVLTTGMVLAPRGLGTMIGMMLMGQIVGKVDPRFLLLCGLTMTGTSMFWMSQFSPQMDMQPVIFSGLLQGFGLGFMFVPLNTIAFATLPPAFRTDAASFYSLLRNIGGSIGVSIVIGTLARQVQVAHADIGSALTPMTVPFAEGNMTQALGPGGDTVMSALNAAVTAQAAMVGYIDVFRMLMWLTVAVLPLMLFLRPPARQAQPIDDEAAHMVMD</sequence>
<feature type="transmembrane region" description="Helical" evidence="8">
    <location>
        <begin position="211"/>
        <end position="233"/>
    </location>
</feature>
<feature type="transmembrane region" description="Helical" evidence="8">
    <location>
        <begin position="343"/>
        <end position="367"/>
    </location>
</feature>
<feature type="transmembrane region" description="Helical" evidence="8">
    <location>
        <begin position="253"/>
        <end position="274"/>
    </location>
</feature>
<keyword evidence="11" id="KW-1185">Reference proteome</keyword>
<reference evidence="10 11" key="1">
    <citation type="submission" date="2019-02" db="EMBL/GenBank/DDBJ databases">
        <title>Polymorphobacter sp. isolated from the lake at the Tibet of China.</title>
        <authorList>
            <person name="Li A."/>
        </authorList>
    </citation>
    <scope>NUCLEOTIDE SEQUENCE [LARGE SCALE GENOMIC DNA]</scope>
    <source>
        <strain evidence="10 11">DJ1R-1</strain>
    </source>
</reference>
<dbReference type="SUPFAM" id="SSF103473">
    <property type="entry name" value="MFS general substrate transporter"/>
    <property type="match status" value="1"/>
</dbReference>
<evidence type="ECO:0000256" key="3">
    <source>
        <dbReference type="ARBA" id="ARBA00022448"/>
    </source>
</evidence>
<dbReference type="Proteomes" id="UP000297737">
    <property type="component" value="Unassembled WGS sequence"/>
</dbReference>
<feature type="domain" description="Major facilitator superfamily (MFS) profile" evidence="9">
    <location>
        <begin position="1"/>
        <end position="480"/>
    </location>
</feature>
<comment type="caution">
    <text evidence="10">The sequence shown here is derived from an EMBL/GenBank/DDBJ whole genome shotgun (WGS) entry which is preliminary data.</text>
</comment>
<feature type="transmembrane region" description="Helical" evidence="8">
    <location>
        <begin position="182"/>
        <end position="199"/>
    </location>
</feature>
<evidence type="ECO:0000313" key="10">
    <source>
        <dbReference type="EMBL" id="TFU06596.1"/>
    </source>
</evidence>
<evidence type="ECO:0000256" key="2">
    <source>
        <dbReference type="ARBA" id="ARBA00008537"/>
    </source>
</evidence>
<feature type="transmembrane region" description="Helical" evidence="8">
    <location>
        <begin position="314"/>
        <end position="331"/>
    </location>
</feature>
<accession>A0A4Y9ESI2</accession>
<dbReference type="PROSITE" id="PS00216">
    <property type="entry name" value="SUGAR_TRANSPORT_1"/>
    <property type="match status" value="1"/>
</dbReference>
<organism evidence="10 11">
    <name type="scientific">Glacieibacterium arshaanense</name>
    <dbReference type="NCBI Taxonomy" id="2511025"/>
    <lineage>
        <taxon>Bacteria</taxon>
        <taxon>Pseudomonadati</taxon>
        <taxon>Pseudomonadota</taxon>
        <taxon>Alphaproteobacteria</taxon>
        <taxon>Sphingomonadales</taxon>
        <taxon>Sphingosinicellaceae</taxon>
        <taxon>Glacieibacterium</taxon>
    </lineage>
</organism>
<feature type="transmembrane region" description="Helical" evidence="8">
    <location>
        <begin position="62"/>
        <end position="81"/>
    </location>
</feature>
<dbReference type="OrthoDB" id="9812221at2"/>
<keyword evidence="3" id="KW-0813">Transport</keyword>
<evidence type="ECO:0000256" key="4">
    <source>
        <dbReference type="ARBA" id="ARBA00022475"/>
    </source>
</evidence>
<feature type="transmembrane region" description="Helical" evidence="8">
    <location>
        <begin position="280"/>
        <end position="302"/>
    </location>
</feature>
<feature type="transmembrane region" description="Helical" evidence="8">
    <location>
        <begin position="379"/>
        <end position="400"/>
    </location>
</feature>
<feature type="transmembrane region" description="Helical" evidence="8">
    <location>
        <begin position="31"/>
        <end position="50"/>
    </location>
</feature>
<dbReference type="Pfam" id="PF07690">
    <property type="entry name" value="MFS_1"/>
    <property type="match status" value="1"/>
</dbReference>
<dbReference type="Gene3D" id="1.20.1720.10">
    <property type="entry name" value="Multidrug resistance protein D"/>
    <property type="match status" value="1"/>
</dbReference>
<name>A0A4Y9ESI2_9SPHN</name>
<keyword evidence="7 8" id="KW-0472">Membrane</keyword>
<dbReference type="EMBL" id="SIHO01000001">
    <property type="protein sequence ID" value="TFU06596.1"/>
    <property type="molecule type" value="Genomic_DNA"/>
</dbReference>
<evidence type="ECO:0000256" key="5">
    <source>
        <dbReference type="ARBA" id="ARBA00022692"/>
    </source>
</evidence>
<dbReference type="GO" id="GO:0022857">
    <property type="term" value="F:transmembrane transporter activity"/>
    <property type="evidence" value="ECO:0007669"/>
    <property type="project" value="InterPro"/>
</dbReference>
<evidence type="ECO:0000256" key="7">
    <source>
        <dbReference type="ARBA" id="ARBA00023136"/>
    </source>
</evidence>
<keyword evidence="5 8" id="KW-0812">Transmembrane</keyword>
<comment type="subcellular location">
    <subcellularLocation>
        <location evidence="1">Cell membrane</location>
        <topology evidence="1">Multi-pass membrane protein</topology>
    </subcellularLocation>
</comment>
<keyword evidence="4" id="KW-1003">Cell membrane</keyword>
<feature type="transmembrane region" description="Helical" evidence="8">
    <location>
        <begin position="121"/>
        <end position="138"/>
    </location>
</feature>
<protein>
    <submittedName>
        <fullName evidence="10">DHA2 family efflux MFS transporter permease subunit</fullName>
    </submittedName>
</protein>
<dbReference type="InterPro" id="IPR004638">
    <property type="entry name" value="EmrB-like"/>
</dbReference>
<dbReference type="InterPro" id="IPR011701">
    <property type="entry name" value="MFS"/>
</dbReference>
<gene>
    <name evidence="10" type="ORF">EUV02_00990</name>
</gene>
<proteinExistence type="inferred from homology"/>
<evidence type="ECO:0000256" key="6">
    <source>
        <dbReference type="ARBA" id="ARBA00022989"/>
    </source>
</evidence>
<feature type="transmembrane region" description="Helical" evidence="8">
    <location>
        <begin position="457"/>
        <end position="475"/>
    </location>
</feature>
<evidence type="ECO:0000256" key="1">
    <source>
        <dbReference type="ARBA" id="ARBA00004651"/>
    </source>
</evidence>